<dbReference type="Proteomes" id="UP001057402">
    <property type="component" value="Chromosome 8"/>
</dbReference>
<comment type="caution">
    <text evidence="1">The sequence shown here is derived from an EMBL/GenBank/DDBJ whole genome shotgun (WGS) entry which is preliminary data.</text>
</comment>
<dbReference type="EMBL" id="CM042887">
    <property type="protein sequence ID" value="KAI4330700.1"/>
    <property type="molecule type" value="Genomic_DNA"/>
</dbReference>
<reference evidence="2" key="1">
    <citation type="journal article" date="2023" name="Front. Plant Sci.">
        <title>Chromosomal-level genome assembly of Melastoma candidum provides insights into trichome evolution.</title>
        <authorList>
            <person name="Zhong Y."/>
            <person name="Wu W."/>
            <person name="Sun C."/>
            <person name="Zou P."/>
            <person name="Liu Y."/>
            <person name="Dai S."/>
            <person name="Zhou R."/>
        </authorList>
    </citation>
    <scope>NUCLEOTIDE SEQUENCE [LARGE SCALE GENOMIC DNA]</scope>
</reference>
<evidence type="ECO:0000313" key="1">
    <source>
        <dbReference type="EMBL" id="KAI4330700.1"/>
    </source>
</evidence>
<name>A0ACB9N2B8_9MYRT</name>
<protein>
    <submittedName>
        <fullName evidence="1">Uncharacterized protein</fullName>
    </submittedName>
</protein>
<organism evidence="1 2">
    <name type="scientific">Melastoma candidum</name>
    <dbReference type="NCBI Taxonomy" id="119954"/>
    <lineage>
        <taxon>Eukaryota</taxon>
        <taxon>Viridiplantae</taxon>
        <taxon>Streptophyta</taxon>
        <taxon>Embryophyta</taxon>
        <taxon>Tracheophyta</taxon>
        <taxon>Spermatophyta</taxon>
        <taxon>Magnoliopsida</taxon>
        <taxon>eudicotyledons</taxon>
        <taxon>Gunneridae</taxon>
        <taxon>Pentapetalae</taxon>
        <taxon>rosids</taxon>
        <taxon>malvids</taxon>
        <taxon>Myrtales</taxon>
        <taxon>Melastomataceae</taxon>
        <taxon>Melastomatoideae</taxon>
        <taxon>Melastomateae</taxon>
        <taxon>Melastoma</taxon>
    </lineage>
</organism>
<evidence type="ECO:0000313" key="2">
    <source>
        <dbReference type="Proteomes" id="UP001057402"/>
    </source>
</evidence>
<accession>A0ACB9N2B8</accession>
<proteinExistence type="predicted"/>
<sequence>MKFPPGEREDAWRFWIKNSRGDVAESHPTTQQKFVLFRGLQSNPIPSRYLSYPDPHAFEKMLAACITLNQITIIRVLDVCSHARLVEERLGYYHMMNEAFKIKPQRKSWRAREGILYFGWLEQAVVDAGIWGALLGACRVYRNPNRGETVARKLVTI</sequence>
<keyword evidence="2" id="KW-1185">Reference proteome</keyword>
<gene>
    <name evidence="1" type="ORF">MLD38_028960</name>
</gene>